<organism evidence="1">
    <name type="scientific">Nothobranchius kadleci</name>
    <name type="common">African annual killifish</name>
    <dbReference type="NCBI Taxonomy" id="1051664"/>
    <lineage>
        <taxon>Eukaryota</taxon>
        <taxon>Metazoa</taxon>
        <taxon>Chordata</taxon>
        <taxon>Craniata</taxon>
        <taxon>Vertebrata</taxon>
        <taxon>Euteleostomi</taxon>
        <taxon>Actinopterygii</taxon>
        <taxon>Neopterygii</taxon>
        <taxon>Teleostei</taxon>
        <taxon>Neoteleostei</taxon>
        <taxon>Acanthomorphata</taxon>
        <taxon>Ovalentaria</taxon>
        <taxon>Atherinomorphae</taxon>
        <taxon>Cyprinodontiformes</taxon>
        <taxon>Nothobranchiidae</taxon>
        <taxon>Nothobranchius</taxon>
    </lineage>
</organism>
<reference evidence="1" key="1">
    <citation type="submission" date="2016-05" db="EMBL/GenBank/DDBJ databases">
        <authorList>
            <person name="Lavstsen T."/>
            <person name="Jespersen J.S."/>
        </authorList>
    </citation>
    <scope>NUCLEOTIDE SEQUENCE</scope>
    <source>
        <tissue evidence="1">Brain</tissue>
    </source>
</reference>
<feature type="non-terminal residue" evidence="1">
    <location>
        <position position="1"/>
    </location>
</feature>
<protein>
    <submittedName>
        <fullName evidence="1">Uncharacterized protein</fullName>
    </submittedName>
</protein>
<reference evidence="1" key="2">
    <citation type="submission" date="2016-06" db="EMBL/GenBank/DDBJ databases">
        <title>The genome of a short-lived fish provides insights into sex chromosome evolution and the genetic control of aging.</title>
        <authorList>
            <person name="Reichwald K."/>
            <person name="Felder M."/>
            <person name="Petzold A."/>
            <person name="Koch P."/>
            <person name="Groth M."/>
            <person name="Platzer M."/>
        </authorList>
    </citation>
    <scope>NUCLEOTIDE SEQUENCE</scope>
    <source>
        <tissue evidence="1">Brain</tissue>
    </source>
</reference>
<gene>
    <name evidence="1" type="primary">Nfu_g_1_012874</name>
</gene>
<dbReference type="EMBL" id="HADZ01006162">
    <property type="protein sequence ID" value="SBP70103.1"/>
    <property type="molecule type" value="Transcribed_RNA"/>
</dbReference>
<dbReference type="AlphaFoldDB" id="A0A1A8BTG4"/>
<feature type="non-terminal residue" evidence="1">
    <location>
        <position position="58"/>
    </location>
</feature>
<sequence>FSNVLNLVRGDLCQWDISNFLTTIQLQQLFNKVSKCDVLERVLPLVSESHDTSLSDIS</sequence>
<proteinExistence type="predicted"/>
<accession>A0A1A8BTG4</accession>
<evidence type="ECO:0000313" key="1">
    <source>
        <dbReference type="EMBL" id="SBP70103.1"/>
    </source>
</evidence>
<name>A0A1A8BTG4_NOTKA</name>